<reference evidence="1" key="2">
    <citation type="journal article" date="2015" name="Fish Shellfish Immunol.">
        <title>Early steps in the European eel (Anguilla anguilla)-Vibrio vulnificus interaction in the gills: Role of the RtxA13 toxin.</title>
        <authorList>
            <person name="Callol A."/>
            <person name="Pajuelo D."/>
            <person name="Ebbesson L."/>
            <person name="Teles M."/>
            <person name="MacKenzie S."/>
            <person name="Amaro C."/>
        </authorList>
    </citation>
    <scope>NUCLEOTIDE SEQUENCE</scope>
</reference>
<dbReference type="AlphaFoldDB" id="A0A0E9U6Y9"/>
<proteinExistence type="predicted"/>
<dbReference type="EMBL" id="GBXM01047080">
    <property type="protein sequence ID" value="JAH61497.1"/>
    <property type="molecule type" value="Transcribed_RNA"/>
</dbReference>
<name>A0A0E9U6Y9_ANGAN</name>
<sequence>MLLRLIKSLGEPNLIFVHSTYLHTVSLIPSGKNNTKCETLFGILCSWFRFLI</sequence>
<protein>
    <submittedName>
        <fullName evidence="1">Uncharacterized protein</fullName>
    </submittedName>
</protein>
<organism evidence="1">
    <name type="scientific">Anguilla anguilla</name>
    <name type="common">European freshwater eel</name>
    <name type="synonym">Muraena anguilla</name>
    <dbReference type="NCBI Taxonomy" id="7936"/>
    <lineage>
        <taxon>Eukaryota</taxon>
        <taxon>Metazoa</taxon>
        <taxon>Chordata</taxon>
        <taxon>Craniata</taxon>
        <taxon>Vertebrata</taxon>
        <taxon>Euteleostomi</taxon>
        <taxon>Actinopterygii</taxon>
        <taxon>Neopterygii</taxon>
        <taxon>Teleostei</taxon>
        <taxon>Anguilliformes</taxon>
        <taxon>Anguillidae</taxon>
        <taxon>Anguilla</taxon>
    </lineage>
</organism>
<accession>A0A0E9U6Y9</accession>
<evidence type="ECO:0000313" key="1">
    <source>
        <dbReference type="EMBL" id="JAH61497.1"/>
    </source>
</evidence>
<reference evidence="1" key="1">
    <citation type="submission" date="2014-11" db="EMBL/GenBank/DDBJ databases">
        <authorList>
            <person name="Amaro Gonzalez C."/>
        </authorList>
    </citation>
    <scope>NUCLEOTIDE SEQUENCE</scope>
</reference>